<proteinExistence type="predicted"/>
<dbReference type="Proteomes" id="UP000256964">
    <property type="component" value="Unassembled WGS sequence"/>
</dbReference>
<dbReference type="EMBL" id="KZ857510">
    <property type="protein sequence ID" value="RDX41497.1"/>
    <property type="molecule type" value="Genomic_DNA"/>
</dbReference>
<evidence type="ECO:0000259" key="2">
    <source>
        <dbReference type="Pfam" id="PF18721"/>
    </source>
</evidence>
<dbReference type="Pfam" id="PF18721">
    <property type="entry name" value="CxC6"/>
    <property type="match status" value="1"/>
</dbReference>
<gene>
    <name evidence="3" type="ORF">OH76DRAFT_1501246</name>
</gene>
<feature type="domain" description="CxC6 like cysteine cluster associated with KDZ" evidence="2">
    <location>
        <begin position="329"/>
        <end position="392"/>
    </location>
</feature>
<dbReference type="STRING" id="139420.A0A371CML8"/>
<evidence type="ECO:0000313" key="3">
    <source>
        <dbReference type="EMBL" id="RDX41497.1"/>
    </source>
</evidence>
<feature type="domain" description="CxC5 like cysteine cluster associated with KDZ" evidence="1">
    <location>
        <begin position="117"/>
        <end position="232"/>
    </location>
</feature>
<keyword evidence="4" id="KW-1185">Reference proteome</keyword>
<dbReference type="AlphaFoldDB" id="A0A371CML8"/>
<dbReference type="InterPro" id="IPR040898">
    <property type="entry name" value="CxC6"/>
</dbReference>
<accession>A0A371CML8</accession>
<dbReference type="Pfam" id="PF18718">
    <property type="entry name" value="CxC5"/>
    <property type="match status" value="1"/>
</dbReference>
<evidence type="ECO:0000313" key="4">
    <source>
        <dbReference type="Proteomes" id="UP000256964"/>
    </source>
</evidence>
<organism evidence="3 4">
    <name type="scientific">Lentinus brumalis</name>
    <dbReference type="NCBI Taxonomy" id="2498619"/>
    <lineage>
        <taxon>Eukaryota</taxon>
        <taxon>Fungi</taxon>
        <taxon>Dikarya</taxon>
        <taxon>Basidiomycota</taxon>
        <taxon>Agaricomycotina</taxon>
        <taxon>Agaricomycetes</taxon>
        <taxon>Polyporales</taxon>
        <taxon>Polyporaceae</taxon>
        <taxon>Lentinus</taxon>
    </lineage>
</organism>
<dbReference type="InterPro" id="IPR041539">
    <property type="entry name" value="CxC5"/>
</dbReference>
<sequence>MTMSTLELLFESLKNTPGLLGISLSTVNNFVRLAAILKTAILLRQVRTWNAAVAPAILPPHILSFIAGRLSLSETTVRALWDSLNQEIWSREGAVLDDGMVPPSTLDALSSKFWLCERMLFPTTQVCTNSQCINPEGLLRWKEEPKKVVLFTMADGVQEGLAVSLHCHKCKTVYFPNYSARDEIRQYYGGVPAFIQVSDHSYVEHHVLEHFAMLSVLSWTSATNAAHIYHESLSKLERSQRNEPRFRLRTEHVWDGFVALALLRDAELHATILQVPHGGIQKNRYTDAMRLRNERIRRSGQPEYAHWCTKCHRRFDQPDGTTKYVDCLITDGISIGRPCCGVAHCTGELRTPRDHWCDAHQEQARWCVIVGCAEERRQDHRTCAHHAAVEDHYDATGKAMFTLRTRLQRAQVSHPTDAVSPDAPIDNDIEVEILDNGATVECPEKPETGIRTARGKFGRNFTHNEQLLVRPCGMIQGRETFFGSETVPQVVDMLKKKHLMPGSMPRIVCYDNNCGLYKWCAAHAYEGEALHLKVGLPVDVFHWTCKHKKSDIECSVHCNPHMFPDIISPDGKTWYFNTSAAEQTNVWFGGYHAIVHEMSADKYDFFLDEMILRKNKLTRAKLEDEDCFPGYNEDLQFATTDVSS</sequence>
<name>A0A371CML8_9APHY</name>
<reference evidence="3 4" key="1">
    <citation type="journal article" date="2018" name="Biotechnol. Biofuels">
        <title>Integrative visual omics of the white-rot fungus Polyporus brumalis exposes the biotechnological potential of its oxidative enzymes for delignifying raw plant biomass.</title>
        <authorList>
            <person name="Miyauchi S."/>
            <person name="Rancon A."/>
            <person name="Drula E."/>
            <person name="Hage H."/>
            <person name="Chaduli D."/>
            <person name="Favel A."/>
            <person name="Grisel S."/>
            <person name="Henrissat B."/>
            <person name="Herpoel-Gimbert I."/>
            <person name="Ruiz-Duenas F.J."/>
            <person name="Chevret D."/>
            <person name="Hainaut M."/>
            <person name="Lin J."/>
            <person name="Wang M."/>
            <person name="Pangilinan J."/>
            <person name="Lipzen A."/>
            <person name="Lesage-Meessen L."/>
            <person name="Navarro D."/>
            <person name="Riley R."/>
            <person name="Grigoriev I.V."/>
            <person name="Zhou S."/>
            <person name="Raouche S."/>
            <person name="Rosso M.N."/>
        </authorList>
    </citation>
    <scope>NUCLEOTIDE SEQUENCE [LARGE SCALE GENOMIC DNA]</scope>
    <source>
        <strain evidence="3 4">BRFM 1820</strain>
    </source>
</reference>
<protein>
    <recommendedName>
        <fullName evidence="5">CxC5 like cysteine cluster associated with KDZ domain-containing protein</fullName>
    </recommendedName>
</protein>
<dbReference type="OrthoDB" id="3055037at2759"/>
<evidence type="ECO:0008006" key="5">
    <source>
        <dbReference type="Google" id="ProtNLM"/>
    </source>
</evidence>
<evidence type="ECO:0000259" key="1">
    <source>
        <dbReference type="Pfam" id="PF18718"/>
    </source>
</evidence>